<evidence type="ECO:0000259" key="6">
    <source>
        <dbReference type="PROSITE" id="PS51934"/>
    </source>
</evidence>
<dbReference type="OrthoDB" id="10051797at2759"/>
<feature type="compositionally biased region" description="Basic and acidic residues" evidence="5">
    <location>
        <begin position="19"/>
        <end position="30"/>
    </location>
</feature>
<feature type="compositionally biased region" description="Polar residues" evidence="5">
    <location>
        <begin position="321"/>
        <end position="345"/>
    </location>
</feature>
<keyword evidence="4" id="KW-0443">Lipid metabolism</keyword>
<keyword evidence="7" id="KW-1185">Reference proteome</keyword>
<dbReference type="GO" id="GO:0016410">
    <property type="term" value="F:N-acyltransferase activity"/>
    <property type="evidence" value="ECO:0007669"/>
    <property type="project" value="TreeGrafter"/>
</dbReference>
<feature type="region of interest" description="Disordered" evidence="5">
    <location>
        <begin position="294"/>
        <end position="406"/>
    </location>
</feature>
<evidence type="ECO:0000256" key="3">
    <source>
        <dbReference type="ARBA" id="ARBA00022801"/>
    </source>
</evidence>
<dbReference type="InterPro" id="IPR007053">
    <property type="entry name" value="LRAT_dom"/>
</dbReference>
<keyword evidence="2" id="KW-0808">Transferase</keyword>
<proteinExistence type="inferred from homology"/>
<dbReference type="Proteomes" id="UP000515146">
    <property type="component" value="Unplaced"/>
</dbReference>
<dbReference type="PROSITE" id="PS51934">
    <property type="entry name" value="LRAT"/>
    <property type="match status" value="1"/>
</dbReference>
<evidence type="ECO:0000256" key="1">
    <source>
        <dbReference type="ARBA" id="ARBA00007824"/>
    </source>
</evidence>
<dbReference type="KEGG" id="dpte:113790384"/>
<reference evidence="8" key="1">
    <citation type="submission" date="2025-08" db="UniProtKB">
        <authorList>
            <consortium name="RefSeq"/>
        </authorList>
    </citation>
    <scope>IDENTIFICATION</scope>
    <source>
        <strain evidence="8">Airmid</strain>
    </source>
</reference>
<dbReference type="PANTHER" id="PTHR13943">
    <property type="entry name" value="HRAS-LIKE SUPPRESSOR - RELATED"/>
    <property type="match status" value="1"/>
</dbReference>
<dbReference type="InParanoid" id="A0A6P6XSN3"/>
<protein>
    <submittedName>
        <fullName evidence="8">Uncharacterized protein LOC113790384</fullName>
    </submittedName>
</protein>
<evidence type="ECO:0000256" key="5">
    <source>
        <dbReference type="SAM" id="MobiDB-lite"/>
    </source>
</evidence>
<feature type="domain" description="LRAT" evidence="6">
    <location>
        <begin position="141"/>
        <end position="256"/>
    </location>
</feature>
<feature type="compositionally biased region" description="Gly residues" evidence="5">
    <location>
        <begin position="367"/>
        <end position="378"/>
    </location>
</feature>
<dbReference type="GO" id="GO:0004623">
    <property type="term" value="F:phospholipase A2 activity"/>
    <property type="evidence" value="ECO:0007669"/>
    <property type="project" value="TreeGrafter"/>
</dbReference>
<feature type="region of interest" description="Disordered" evidence="5">
    <location>
        <begin position="17"/>
        <end position="86"/>
    </location>
</feature>
<feature type="compositionally biased region" description="Low complexity" evidence="5">
    <location>
        <begin position="385"/>
        <end position="405"/>
    </location>
</feature>
<dbReference type="PANTHER" id="PTHR13943:SF77">
    <property type="entry name" value="LRAT DOMAIN-CONTAINING PROTEIN"/>
    <property type="match status" value="1"/>
</dbReference>
<dbReference type="Gene3D" id="3.90.1720.10">
    <property type="entry name" value="endopeptidase domain like (from Nostoc punctiforme)"/>
    <property type="match status" value="1"/>
</dbReference>
<gene>
    <name evidence="8" type="primary">LOC113790384</name>
</gene>
<dbReference type="AlphaFoldDB" id="A0A6P6XSN3"/>
<dbReference type="GO" id="GO:0008970">
    <property type="term" value="F:phospholipase A1 activity"/>
    <property type="evidence" value="ECO:0007669"/>
    <property type="project" value="TreeGrafter"/>
</dbReference>
<organism evidence="7 8">
    <name type="scientific">Dermatophagoides pteronyssinus</name>
    <name type="common">European house dust mite</name>
    <dbReference type="NCBI Taxonomy" id="6956"/>
    <lineage>
        <taxon>Eukaryota</taxon>
        <taxon>Metazoa</taxon>
        <taxon>Ecdysozoa</taxon>
        <taxon>Arthropoda</taxon>
        <taxon>Chelicerata</taxon>
        <taxon>Arachnida</taxon>
        <taxon>Acari</taxon>
        <taxon>Acariformes</taxon>
        <taxon>Sarcoptiformes</taxon>
        <taxon>Astigmata</taxon>
        <taxon>Psoroptidia</taxon>
        <taxon>Analgoidea</taxon>
        <taxon>Pyroglyphidae</taxon>
        <taxon>Dermatophagoidinae</taxon>
        <taxon>Dermatophagoides</taxon>
    </lineage>
</organism>
<dbReference type="GO" id="GO:0005737">
    <property type="term" value="C:cytoplasm"/>
    <property type="evidence" value="ECO:0007669"/>
    <property type="project" value="TreeGrafter"/>
</dbReference>
<accession>A0A6P6XSN3</accession>
<dbReference type="InterPro" id="IPR051496">
    <property type="entry name" value="H-rev107_PLA/AT"/>
</dbReference>
<evidence type="ECO:0000256" key="4">
    <source>
        <dbReference type="ARBA" id="ARBA00023098"/>
    </source>
</evidence>
<name>A0A6P6XSN3_DERPT</name>
<sequence>MRISTSMNLSQTTMTNSLESHHNDNDDDGTKLSSSSAQTGAKTDSTTTTAKQRIRALRSFSSCPSSTTNASTMTTSTNLLSTSPTTRIKSTSFDQENFQQPNELIIMDYNQTITAIDVPPNTLHLYPFRPASELHPEPGDIIEFDRTLFSQWGIYVGDGNVVVIVGGNGNSIQMVPDVEIAHVELVPLNIVAGDHYCRVNNKFHRAKERNLLPFNNEIVVRKALSKVGTTVPYNALQCNTEHYVTEWKYGQRWSDQAQVSLHSFKALRLQHTNSISESHNVFVNALNEVLNSPAISTTPTTTTSSLHGSNQNTGSGNNSQLASPTTNLSSNSKPIQINNTTNIDQMDNRNRSTSISESLTSSSSNYGSGGCSGGGGCGDCDDESSSSNSSPLSINLLGNNNNNLNNHHHHLQSTLTPTTPTKTVNHLTEFSFF</sequence>
<dbReference type="Pfam" id="PF04970">
    <property type="entry name" value="LRAT"/>
    <property type="match status" value="1"/>
</dbReference>
<keyword evidence="3" id="KW-0378">Hydrolase</keyword>
<evidence type="ECO:0000313" key="8">
    <source>
        <dbReference type="RefSeq" id="XP_027195848.1"/>
    </source>
</evidence>
<dbReference type="GO" id="GO:0070292">
    <property type="term" value="P:N-acylphosphatidylethanolamine metabolic process"/>
    <property type="evidence" value="ECO:0007669"/>
    <property type="project" value="TreeGrafter"/>
</dbReference>
<feature type="compositionally biased region" description="Low complexity" evidence="5">
    <location>
        <begin position="64"/>
        <end position="86"/>
    </location>
</feature>
<feature type="compositionally biased region" description="Low complexity" evidence="5">
    <location>
        <begin position="352"/>
        <end position="366"/>
    </location>
</feature>
<comment type="similarity">
    <text evidence="1">Belongs to the H-rev107 family.</text>
</comment>
<evidence type="ECO:0000313" key="7">
    <source>
        <dbReference type="Proteomes" id="UP000515146"/>
    </source>
</evidence>
<feature type="compositionally biased region" description="Low complexity" evidence="5">
    <location>
        <begin position="296"/>
        <end position="320"/>
    </location>
</feature>
<evidence type="ECO:0000256" key="2">
    <source>
        <dbReference type="ARBA" id="ARBA00022679"/>
    </source>
</evidence>
<dbReference type="RefSeq" id="XP_027195848.1">
    <property type="nucleotide sequence ID" value="XM_027340047.1"/>
</dbReference>
<feature type="compositionally biased region" description="Low complexity" evidence="5">
    <location>
        <begin position="37"/>
        <end position="50"/>
    </location>
</feature>